<evidence type="ECO:0000256" key="8">
    <source>
        <dbReference type="SAM" id="Phobius"/>
    </source>
</evidence>
<comment type="caution">
    <text evidence="9">The sequence shown here is derived from an EMBL/GenBank/DDBJ whole genome shotgun (WGS) entry which is preliminary data.</text>
</comment>
<evidence type="ECO:0000256" key="4">
    <source>
        <dbReference type="ARBA" id="ARBA00022989"/>
    </source>
</evidence>
<dbReference type="Pfam" id="PF15188">
    <property type="entry name" value="CCDC-167"/>
    <property type="match status" value="1"/>
</dbReference>
<dbReference type="PANTHER" id="PTHR31759">
    <property type="entry name" value="COILED-COIL DOMAIN-CONTAINING PROTEIN 167"/>
    <property type="match status" value="1"/>
</dbReference>
<evidence type="ECO:0000256" key="2">
    <source>
        <dbReference type="ARBA" id="ARBA00022350"/>
    </source>
</evidence>
<feature type="transmembrane region" description="Helical" evidence="8">
    <location>
        <begin position="67"/>
        <end position="87"/>
    </location>
</feature>
<dbReference type="EMBL" id="BLXT01001930">
    <property type="protein sequence ID" value="GFN89345.1"/>
    <property type="molecule type" value="Genomic_DNA"/>
</dbReference>
<feature type="coiled-coil region" evidence="7">
    <location>
        <begin position="7"/>
        <end position="65"/>
    </location>
</feature>
<evidence type="ECO:0000256" key="3">
    <source>
        <dbReference type="ARBA" id="ARBA00022692"/>
    </source>
</evidence>
<proteinExistence type="predicted"/>
<organism evidence="9 10">
    <name type="scientific">Plakobranchus ocellatus</name>
    <dbReference type="NCBI Taxonomy" id="259542"/>
    <lineage>
        <taxon>Eukaryota</taxon>
        <taxon>Metazoa</taxon>
        <taxon>Spiralia</taxon>
        <taxon>Lophotrochozoa</taxon>
        <taxon>Mollusca</taxon>
        <taxon>Gastropoda</taxon>
        <taxon>Heterobranchia</taxon>
        <taxon>Euthyneura</taxon>
        <taxon>Panpulmonata</taxon>
        <taxon>Sacoglossa</taxon>
        <taxon>Placobranchoidea</taxon>
        <taxon>Plakobranchidae</taxon>
        <taxon>Plakobranchus</taxon>
    </lineage>
</organism>
<sequence>MTIVQQIEDIESEIKKNEERLDTIERMERLSTMTDEERSNLKQERKIIEKRLSNSRKQLKRLRWENWRSMIVSVVLLGMVYVSYIVITGTGSSAGATS</sequence>
<comment type="subcellular location">
    <subcellularLocation>
        <location evidence="1">Membrane</location>
        <topology evidence="1">Single-pass membrane protein</topology>
    </subcellularLocation>
</comment>
<keyword evidence="10" id="KW-1185">Reference proteome</keyword>
<dbReference type="PANTHER" id="PTHR31759:SF1">
    <property type="entry name" value="COILED-COIL DOMAIN-CONTAINING PROTEIN 167"/>
    <property type="match status" value="1"/>
</dbReference>
<keyword evidence="3 8" id="KW-0812">Transmembrane</keyword>
<name>A0AAV3YQB5_9GAST</name>
<dbReference type="GO" id="GO:0016020">
    <property type="term" value="C:membrane"/>
    <property type="evidence" value="ECO:0007669"/>
    <property type="project" value="UniProtKB-SubCell"/>
</dbReference>
<gene>
    <name evidence="9" type="ORF">PoB_001585100</name>
</gene>
<dbReference type="Proteomes" id="UP000735302">
    <property type="component" value="Unassembled WGS sequence"/>
</dbReference>
<reference evidence="9 10" key="1">
    <citation type="journal article" date="2021" name="Elife">
        <title>Chloroplast acquisition without the gene transfer in kleptoplastic sea slugs, Plakobranchus ocellatus.</title>
        <authorList>
            <person name="Maeda T."/>
            <person name="Takahashi S."/>
            <person name="Yoshida T."/>
            <person name="Shimamura S."/>
            <person name="Takaki Y."/>
            <person name="Nagai Y."/>
            <person name="Toyoda A."/>
            <person name="Suzuki Y."/>
            <person name="Arimoto A."/>
            <person name="Ishii H."/>
            <person name="Satoh N."/>
            <person name="Nishiyama T."/>
            <person name="Hasebe M."/>
            <person name="Maruyama T."/>
            <person name="Minagawa J."/>
            <person name="Obokata J."/>
            <person name="Shigenobu S."/>
        </authorList>
    </citation>
    <scope>NUCLEOTIDE SEQUENCE [LARGE SCALE GENOMIC DNA]</scope>
</reference>
<evidence type="ECO:0000256" key="6">
    <source>
        <dbReference type="ARBA" id="ARBA00023136"/>
    </source>
</evidence>
<keyword evidence="4 8" id="KW-1133">Transmembrane helix</keyword>
<evidence type="ECO:0000256" key="5">
    <source>
        <dbReference type="ARBA" id="ARBA00023054"/>
    </source>
</evidence>
<dbReference type="AlphaFoldDB" id="A0AAV3YQB5"/>
<protein>
    <recommendedName>
        <fullName evidence="2">Coiled-coil domain-containing protein 167</fullName>
    </recommendedName>
</protein>
<dbReference type="InterPro" id="IPR028194">
    <property type="entry name" value="CC167"/>
</dbReference>
<evidence type="ECO:0000256" key="1">
    <source>
        <dbReference type="ARBA" id="ARBA00004167"/>
    </source>
</evidence>
<keyword evidence="5 7" id="KW-0175">Coiled coil</keyword>
<keyword evidence="6 8" id="KW-0472">Membrane</keyword>
<evidence type="ECO:0000256" key="7">
    <source>
        <dbReference type="SAM" id="Coils"/>
    </source>
</evidence>
<evidence type="ECO:0000313" key="10">
    <source>
        <dbReference type="Proteomes" id="UP000735302"/>
    </source>
</evidence>
<accession>A0AAV3YQB5</accession>
<evidence type="ECO:0000313" key="9">
    <source>
        <dbReference type="EMBL" id="GFN89345.1"/>
    </source>
</evidence>